<sequence>MHRRPSRLGWPSEEDSSFSEEKEAKRLLLFLDSFDPNYRSLKIQEFFGSVFQKKQEATRRGTACLGACSGR</sequence>
<comment type="caution">
    <text evidence="2">The sequence shown here is derived from an EMBL/GenBank/DDBJ whole genome shotgun (WGS) entry which is preliminary data.</text>
</comment>
<protein>
    <submittedName>
        <fullName evidence="2">Uncharacterized protein</fullName>
    </submittedName>
</protein>
<gene>
    <name evidence="2" type="ORF">HUK84_06600</name>
</gene>
<proteinExistence type="predicted"/>
<name>A0A7Y7IUU9_9PROT</name>
<evidence type="ECO:0000313" key="3">
    <source>
        <dbReference type="Proteomes" id="UP000534870"/>
    </source>
</evidence>
<organism evidence="2 3">
    <name type="scientific">Nguyenibacter vanlangensis</name>
    <dbReference type="NCBI Taxonomy" id="1216886"/>
    <lineage>
        <taxon>Bacteria</taxon>
        <taxon>Pseudomonadati</taxon>
        <taxon>Pseudomonadota</taxon>
        <taxon>Alphaproteobacteria</taxon>
        <taxon>Acetobacterales</taxon>
        <taxon>Acetobacteraceae</taxon>
        <taxon>Nguyenibacter</taxon>
    </lineage>
</organism>
<evidence type="ECO:0000256" key="1">
    <source>
        <dbReference type="SAM" id="MobiDB-lite"/>
    </source>
</evidence>
<dbReference type="Proteomes" id="UP000534870">
    <property type="component" value="Unassembled WGS sequence"/>
</dbReference>
<dbReference type="RefSeq" id="WP_176639572.1">
    <property type="nucleotide sequence ID" value="NZ_JABXXP010000079.1"/>
</dbReference>
<reference evidence="2 3" key="1">
    <citation type="submission" date="2020-06" db="EMBL/GenBank/DDBJ databases">
        <title>Description of novel acetic acid bacteria.</title>
        <authorList>
            <person name="Sombolestani A."/>
        </authorList>
    </citation>
    <scope>NUCLEOTIDE SEQUENCE [LARGE SCALE GENOMIC DNA]</scope>
    <source>
        <strain evidence="2 3">LMG 31431</strain>
    </source>
</reference>
<accession>A0A7Y7IUU9</accession>
<evidence type="ECO:0000313" key="2">
    <source>
        <dbReference type="EMBL" id="NVN10818.1"/>
    </source>
</evidence>
<dbReference type="EMBL" id="JABXXP010000079">
    <property type="protein sequence ID" value="NVN10818.1"/>
    <property type="molecule type" value="Genomic_DNA"/>
</dbReference>
<dbReference type="AlphaFoldDB" id="A0A7Y7IUU9"/>
<feature type="region of interest" description="Disordered" evidence="1">
    <location>
        <begin position="1"/>
        <end position="20"/>
    </location>
</feature>